<feature type="chain" id="PRO_5009310856" evidence="1">
    <location>
        <begin position="19"/>
        <end position="158"/>
    </location>
</feature>
<accession>A0A1I7WVP0</accession>
<dbReference type="WBParaSite" id="Hba_09283">
    <property type="protein sequence ID" value="Hba_09283"/>
    <property type="gene ID" value="Hba_09283"/>
</dbReference>
<organism evidence="2 3">
    <name type="scientific">Heterorhabditis bacteriophora</name>
    <name type="common">Entomopathogenic nematode worm</name>
    <dbReference type="NCBI Taxonomy" id="37862"/>
    <lineage>
        <taxon>Eukaryota</taxon>
        <taxon>Metazoa</taxon>
        <taxon>Ecdysozoa</taxon>
        <taxon>Nematoda</taxon>
        <taxon>Chromadorea</taxon>
        <taxon>Rhabditida</taxon>
        <taxon>Rhabditina</taxon>
        <taxon>Rhabditomorpha</taxon>
        <taxon>Strongyloidea</taxon>
        <taxon>Heterorhabditidae</taxon>
        <taxon>Heterorhabditis</taxon>
    </lineage>
</organism>
<dbReference type="AlphaFoldDB" id="A0A1I7WVP0"/>
<protein>
    <submittedName>
        <fullName evidence="3">Secreted protein</fullName>
    </submittedName>
</protein>
<evidence type="ECO:0000256" key="1">
    <source>
        <dbReference type="SAM" id="SignalP"/>
    </source>
</evidence>
<feature type="signal peptide" evidence="1">
    <location>
        <begin position="1"/>
        <end position="18"/>
    </location>
</feature>
<keyword evidence="1" id="KW-0732">Signal</keyword>
<evidence type="ECO:0000313" key="2">
    <source>
        <dbReference type="Proteomes" id="UP000095283"/>
    </source>
</evidence>
<keyword evidence="2" id="KW-1185">Reference proteome</keyword>
<name>A0A1I7WVP0_HETBA</name>
<evidence type="ECO:0000313" key="3">
    <source>
        <dbReference type="WBParaSite" id="Hba_09283"/>
    </source>
</evidence>
<dbReference type="Proteomes" id="UP000095283">
    <property type="component" value="Unplaced"/>
</dbReference>
<reference evidence="3" key="1">
    <citation type="submission" date="2016-11" db="UniProtKB">
        <authorList>
            <consortium name="WormBaseParasite"/>
        </authorList>
    </citation>
    <scope>IDENTIFICATION</scope>
</reference>
<sequence length="158" mass="18156">MIIWLTLPVFFLIPQTYSHRLRRLSAYDPENQLINYREEAHSRDPRPFRPHLAVVLAKEARTTTINGKEIPLWLGDGFVRIPKRPVVSSVARRVPSSAESKSLLTTTFPPVVLTIGPGPTARPRDPYEAEPALYLPSRFQKYDKDVLIVFKKKKRHNS</sequence>
<proteinExistence type="predicted"/>